<dbReference type="KEGG" id="ppac:PAP_06415"/>
<reference evidence="2 3" key="2">
    <citation type="journal article" date="2015" name="Genome Announc.">
        <title>Complete Genome Sequence of Hyperthermophilic Piezophilic Archaeon Palaeococcus pacificus DY20341T, Isolated from Deep-Sea Hydrothermal Sediments.</title>
        <authorList>
            <person name="Zeng X."/>
            <person name="Jebbar M."/>
            <person name="Shao Z."/>
        </authorList>
    </citation>
    <scope>NUCLEOTIDE SEQUENCE [LARGE SCALE GENOMIC DNA]</scope>
    <source>
        <strain evidence="2 3">DY20341</strain>
    </source>
</reference>
<evidence type="ECO:0000256" key="1">
    <source>
        <dbReference type="SAM" id="Phobius"/>
    </source>
</evidence>
<feature type="transmembrane region" description="Helical" evidence="1">
    <location>
        <begin position="6"/>
        <end position="25"/>
    </location>
</feature>
<keyword evidence="3" id="KW-1185">Reference proteome</keyword>
<organism evidence="2 3">
    <name type="scientific">Palaeococcus pacificus DY20341</name>
    <dbReference type="NCBI Taxonomy" id="1343739"/>
    <lineage>
        <taxon>Archaea</taxon>
        <taxon>Methanobacteriati</taxon>
        <taxon>Methanobacteriota</taxon>
        <taxon>Thermococci</taxon>
        <taxon>Thermococcales</taxon>
        <taxon>Thermococcaceae</taxon>
        <taxon>Palaeococcus</taxon>
    </lineage>
</organism>
<reference evidence="3" key="1">
    <citation type="submission" date="2013-06" db="EMBL/GenBank/DDBJ databases">
        <title>Complete Genome Sequence of Hyperthermophilic Palaeococcus pacificus DY20341T, Isolated from a Deep-Sea Hydrothermal Sediments.</title>
        <authorList>
            <person name="Zeng X."/>
            <person name="Shao Z."/>
        </authorList>
    </citation>
    <scope>NUCLEOTIDE SEQUENCE [LARGE SCALE GENOMIC DNA]</scope>
    <source>
        <strain evidence="3">DY20341</strain>
    </source>
</reference>
<dbReference type="STRING" id="1343739.PAP_06415"/>
<sequence length="36" mass="3907">MKMDAVYAAALVVILAVYGPLIWALKKLMSEESPAL</sequence>
<keyword evidence="1" id="KW-0812">Transmembrane</keyword>
<dbReference type="AlphaFoldDB" id="A0A075LSG4"/>
<protein>
    <submittedName>
        <fullName evidence="2">Uncharacterized protein</fullName>
    </submittedName>
</protein>
<dbReference type="HOGENOM" id="CLU_3353941_0_0_2"/>
<proteinExistence type="predicted"/>
<evidence type="ECO:0000313" key="2">
    <source>
        <dbReference type="EMBL" id="AIF69680.1"/>
    </source>
</evidence>
<keyword evidence="1" id="KW-0472">Membrane</keyword>
<dbReference type="EMBL" id="CP006019">
    <property type="protein sequence ID" value="AIF69680.1"/>
    <property type="molecule type" value="Genomic_DNA"/>
</dbReference>
<accession>A0A075LSG4</accession>
<evidence type="ECO:0000313" key="3">
    <source>
        <dbReference type="Proteomes" id="UP000027981"/>
    </source>
</evidence>
<keyword evidence="1" id="KW-1133">Transmembrane helix</keyword>
<gene>
    <name evidence="2" type="ORF">PAP_06415</name>
</gene>
<name>A0A075LSG4_9EURY</name>
<dbReference type="Proteomes" id="UP000027981">
    <property type="component" value="Chromosome"/>
</dbReference>